<keyword evidence="2" id="KW-0732">Signal</keyword>
<dbReference type="EMBL" id="CP026100">
    <property type="protein sequence ID" value="AYV47257.1"/>
    <property type="molecule type" value="Genomic_DNA"/>
</dbReference>
<evidence type="ECO:0000313" key="6">
    <source>
        <dbReference type="Proteomes" id="UP000281192"/>
    </source>
</evidence>
<evidence type="ECO:0000313" key="4">
    <source>
        <dbReference type="EMBL" id="PLR18581.1"/>
    </source>
</evidence>
<evidence type="ECO:0000313" key="5">
    <source>
        <dbReference type="Proteomes" id="UP000234483"/>
    </source>
</evidence>
<name>A0A2N5CXN9_9CAUL</name>
<reference evidence="4 5" key="1">
    <citation type="submission" date="2017-12" db="EMBL/GenBank/DDBJ databases">
        <title>The genome sequence of Caulobacter flavus CGMCC1 15093.</title>
        <authorList>
            <person name="Gao J."/>
            <person name="Mao X."/>
            <person name="Sun J."/>
        </authorList>
    </citation>
    <scope>NUCLEOTIDE SEQUENCE [LARGE SCALE GENOMIC DNA]</scope>
    <source>
        <strain evidence="4 5">CGMCC1 15093</strain>
    </source>
</reference>
<keyword evidence="1" id="KW-1133">Transmembrane helix</keyword>
<keyword evidence="6" id="KW-1185">Reference proteome</keyword>
<keyword evidence="1" id="KW-0472">Membrane</keyword>
<sequence>MKTMRWTGRGIAALCLAAALGLGAAQAQEPAQAPSLQNGTVTFSVPPATPVPQTTDDAGSLTGDAQDRAEAADLSALEYETIFRILFGVLAIAVVLESALAVLFGWRVFQNHFSSRGLRTPVAVIVGWLVAHGLKFDVVASLYQALYGGQGEVSPLGGLGVFITGLVLAGGSAGVNNILRALGFRRIGPAEGATPRPAATEAWFSVTLQRKDAVGPVQVLLLGDAGPAVLVGMVSGKAAPPPWATDFVANDMRFPPVAGHVLAPGATYTLRLAGADKAGTPVQKDWGPFTPGAGAIIDVSLTL</sequence>
<dbReference type="Proteomes" id="UP000281192">
    <property type="component" value="Chromosome"/>
</dbReference>
<feature type="transmembrane region" description="Helical" evidence="1">
    <location>
        <begin position="118"/>
        <end position="136"/>
    </location>
</feature>
<dbReference type="RefSeq" id="WP_101711936.1">
    <property type="nucleotide sequence ID" value="NZ_CP026100.1"/>
</dbReference>
<organism evidence="4 5">
    <name type="scientific">Caulobacter flavus</name>
    <dbReference type="NCBI Taxonomy" id="1679497"/>
    <lineage>
        <taxon>Bacteria</taxon>
        <taxon>Pseudomonadati</taxon>
        <taxon>Pseudomonadota</taxon>
        <taxon>Alphaproteobacteria</taxon>
        <taxon>Caulobacterales</taxon>
        <taxon>Caulobacteraceae</taxon>
        <taxon>Caulobacter</taxon>
    </lineage>
</organism>
<feature type="transmembrane region" description="Helical" evidence="1">
    <location>
        <begin position="156"/>
        <end position="179"/>
    </location>
</feature>
<evidence type="ECO:0000256" key="2">
    <source>
        <dbReference type="SAM" id="SignalP"/>
    </source>
</evidence>
<feature type="transmembrane region" description="Helical" evidence="1">
    <location>
        <begin position="82"/>
        <end position="106"/>
    </location>
</feature>
<feature type="chain" id="PRO_5044578130" evidence="2">
    <location>
        <begin position="28"/>
        <end position="303"/>
    </location>
</feature>
<keyword evidence="1" id="KW-0812">Transmembrane</keyword>
<dbReference type="EMBL" id="PJRQ01000009">
    <property type="protein sequence ID" value="PLR18581.1"/>
    <property type="molecule type" value="Genomic_DNA"/>
</dbReference>
<accession>A0A2N5CXN9</accession>
<gene>
    <name evidence="3" type="ORF">C1707_13840</name>
    <name evidence="4" type="ORF">CFHF_05065</name>
</gene>
<dbReference type="AlphaFoldDB" id="A0A2N5CXN9"/>
<dbReference type="KEGG" id="cfh:C1707_13840"/>
<dbReference type="OrthoDB" id="7182985at2"/>
<reference evidence="3 6" key="2">
    <citation type="submission" date="2018-01" db="EMBL/GenBank/DDBJ databases">
        <title>Complete genome sequence of Caulobacter flavus RHGG3.</title>
        <authorList>
            <person name="Yang E."/>
        </authorList>
    </citation>
    <scope>NUCLEOTIDE SEQUENCE [LARGE SCALE GENOMIC DNA]</scope>
    <source>
        <strain evidence="3 6">RHGG3</strain>
    </source>
</reference>
<proteinExistence type="predicted"/>
<evidence type="ECO:0000256" key="1">
    <source>
        <dbReference type="SAM" id="Phobius"/>
    </source>
</evidence>
<protein>
    <submittedName>
        <fullName evidence="4">Uncharacterized protein</fullName>
    </submittedName>
</protein>
<evidence type="ECO:0000313" key="3">
    <source>
        <dbReference type="EMBL" id="AYV47257.1"/>
    </source>
</evidence>
<feature type="signal peptide" evidence="2">
    <location>
        <begin position="1"/>
        <end position="27"/>
    </location>
</feature>
<dbReference type="Proteomes" id="UP000234483">
    <property type="component" value="Unassembled WGS sequence"/>
</dbReference>